<name>A0A9N9ENB9_9GLOM</name>
<dbReference type="Proteomes" id="UP000789831">
    <property type="component" value="Unassembled WGS sequence"/>
</dbReference>
<gene>
    <name evidence="2" type="ORF">AGERDE_LOCUS12968</name>
</gene>
<feature type="non-terminal residue" evidence="2">
    <location>
        <position position="88"/>
    </location>
</feature>
<dbReference type="EMBL" id="CAJVPL010012819">
    <property type="protein sequence ID" value="CAG8687149.1"/>
    <property type="molecule type" value="Genomic_DNA"/>
</dbReference>
<dbReference type="AlphaFoldDB" id="A0A9N9ENB9"/>
<organism evidence="2 3">
    <name type="scientific">Ambispora gerdemannii</name>
    <dbReference type="NCBI Taxonomy" id="144530"/>
    <lineage>
        <taxon>Eukaryota</taxon>
        <taxon>Fungi</taxon>
        <taxon>Fungi incertae sedis</taxon>
        <taxon>Mucoromycota</taxon>
        <taxon>Glomeromycotina</taxon>
        <taxon>Glomeromycetes</taxon>
        <taxon>Archaeosporales</taxon>
        <taxon>Ambisporaceae</taxon>
        <taxon>Ambispora</taxon>
    </lineage>
</organism>
<sequence>EKSREKNKKKKPISVNAKNNENKSIRDWKVHTNSLQNKNMHQKKESGNVWDIYTARKVSSGKSRAVGGFVSEFAFLKIQMRKFPVNSH</sequence>
<feature type="compositionally biased region" description="Basic residues" evidence="1">
    <location>
        <begin position="1"/>
        <end position="12"/>
    </location>
</feature>
<keyword evidence="3" id="KW-1185">Reference proteome</keyword>
<evidence type="ECO:0000256" key="1">
    <source>
        <dbReference type="SAM" id="MobiDB-lite"/>
    </source>
</evidence>
<proteinExistence type="predicted"/>
<evidence type="ECO:0000313" key="2">
    <source>
        <dbReference type="EMBL" id="CAG8687149.1"/>
    </source>
</evidence>
<evidence type="ECO:0000313" key="3">
    <source>
        <dbReference type="Proteomes" id="UP000789831"/>
    </source>
</evidence>
<protein>
    <submittedName>
        <fullName evidence="2">6537_t:CDS:1</fullName>
    </submittedName>
</protein>
<accession>A0A9N9ENB9</accession>
<feature type="region of interest" description="Disordered" evidence="1">
    <location>
        <begin position="1"/>
        <end position="26"/>
    </location>
</feature>
<reference evidence="2" key="1">
    <citation type="submission" date="2021-06" db="EMBL/GenBank/DDBJ databases">
        <authorList>
            <person name="Kallberg Y."/>
            <person name="Tangrot J."/>
            <person name="Rosling A."/>
        </authorList>
    </citation>
    <scope>NUCLEOTIDE SEQUENCE</scope>
    <source>
        <strain evidence="2">MT106</strain>
    </source>
</reference>
<comment type="caution">
    <text evidence="2">The sequence shown here is derived from an EMBL/GenBank/DDBJ whole genome shotgun (WGS) entry which is preliminary data.</text>
</comment>